<dbReference type="EMBL" id="NESQ01000064">
    <property type="protein sequence ID" value="PUU80437.1"/>
    <property type="molecule type" value="Genomic_DNA"/>
</dbReference>
<dbReference type="Proteomes" id="UP000244722">
    <property type="component" value="Unassembled WGS sequence"/>
</dbReference>
<feature type="region of interest" description="Disordered" evidence="1">
    <location>
        <begin position="1"/>
        <end position="39"/>
    </location>
</feature>
<proteinExistence type="predicted"/>
<name>A0A2T6ZY57_TUBBO</name>
<reference evidence="2 3" key="1">
    <citation type="submission" date="2017-04" db="EMBL/GenBank/DDBJ databases">
        <title>Draft genome sequence of Tuber borchii Vittad., a whitish edible truffle.</title>
        <authorList>
            <consortium name="DOE Joint Genome Institute"/>
            <person name="Murat C."/>
            <person name="Kuo A."/>
            <person name="Barry K.W."/>
            <person name="Clum A."/>
            <person name="Dockter R.B."/>
            <person name="Fauchery L."/>
            <person name="Iotti M."/>
            <person name="Kohler A."/>
            <person name="Labutti K."/>
            <person name="Lindquist E.A."/>
            <person name="Lipzen A."/>
            <person name="Ohm R.A."/>
            <person name="Wang M."/>
            <person name="Grigoriev I.V."/>
            <person name="Zambonelli A."/>
            <person name="Martin F.M."/>
        </authorList>
    </citation>
    <scope>NUCLEOTIDE SEQUENCE [LARGE SCALE GENOMIC DNA]</scope>
    <source>
        <strain evidence="2 3">Tbo3840</strain>
    </source>
</reference>
<evidence type="ECO:0000313" key="2">
    <source>
        <dbReference type="EMBL" id="PUU80437.1"/>
    </source>
</evidence>
<evidence type="ECO:0000256" key="1">
    <source>
        <dbReference type="SAM" id="MobiDB-lite"/>
    </source>
</evidence>
<comment type="caution">
    <text evidence="2">The sequence shown here is derived from an EMBL/GenBank/DDBJ whole genome shotgun (WGS) entry which is preliminary data.</text>
</comment>
<dbReference type="AlphaFoldDB" id="A0A2T6ZY57"/>
<keyword evidence="3" id="KW-1185">Reference proteome</keyword>
<accession>A0A2T6ZY57</accession>
<gene>
    <name evidence="2" type="ORF">B9Z19DRAFT_730164</name>
</gene>
<protein>
    <submittedName>
        <fullName evidence="2">Uncharacterized protein</fullName>
    </submittedName>
</protein>
<feature type="compositionally biased region" description="Polar residues" evidence="1">
    <location>
        <begin position="25"/>
        <end position="35"/>
    </location>
</feature>
<evidence type="ECO:0000313" key="3">
    <source>
        <dbReference type="Proteomes" id="UP000244722"/>
    </source>
</evidence>
<organism evidence="2 3">
    <name type="scientific">Tuber borchii</name>
    <name type="common">White truffle</name>
    <dbReference type="NCBI Taxonomy" id="42251"/>
    <lineage>
        <taxon>Eukaryota</taxon>
        <taxon>Fungi</taxon>
        <taxon>Dikarya</taxon>
        <taxon>Ascomycota</taxon>
        <taxon>Pezizomycotina</taxon>
        <taxon>Pezizomycetes</taxon>
        <taxon>Pezizales</taxon>
        <taxon>Tuberaceae</taxon>
        <taxon>Tuber</taxon>
    </lineage>
</organism>
<sequence>MKSNGRAMGRAFNRHTRAPRGVEFSSVQSSNSTPVNPKVSRRETKVAECEMKCVLAAGEAYDEDHSPSLLCNSDHSAGQVRSIYHPTNQPHPNLIVNARQLTRSIPHKQAFLTPFTPLPPTRASILLAHTQPTAASAKRIQGSLLFPPSNTDVGWVVFFFFFFSSSYFPPPFSYHTYLLRSWNPPPLSSYSNSCSR</sequence>